<sequence length="89" mass="9355">MEQVLMFATVLLPIVTALIEGVKRTINVPKNIVPGISLGVGLVIGAVAVPFTDLDLIMRLWSGGFAGLASTGLFELTMNKRTGNTKDAA</sequence>
<keyword evidence="1" id="KW-0812">Transmembrane</keyword>
<keyword evidence="3" id="KW-1185">Reference proteome</keyword>
<feature type="transmembrane region" description="Helical" evidence="1">
    <location>
        <begin position="33"/>
        <end position="52"/>
    </location>
</feature>
<dbReference type="Proteomes" id="UP000012283">
    <property type="component" value="Unassembled WGS sequence"/>
</dbReference>
<comment type="caution">
    <text evidence="2">The sequence shown here is derived from an EMBL/GenBank/DDBJ whole genome shotgun (WGS) entry which is preliminary data.</text>
</comment>
<dbReference type="AlphaFoldDB" id="N4WBU2"/>
<dbReference type="OrthoDB" id="2665815at2"/>
<evidence type="ECO:0000313" key="2">
    <source>
        <dbReference type="EMBL" id="ENH96734.1"/>
    </source>
</evidence>
<dbReference type="RefSeq" id="WP_003469068.1">
    <property type="nucleotide sequence ID" value="NZ_APML01000033.1"/>
</dbReference>
<reference evidence="2 3" key="1">
    <citation type="submission" date="2013-03" db="EMBL/GenBank/DDBJ databases">
        <title>Draft genome sequence of Gracibacillus halophilus YIM-C55.5, a moderately halophilic and thermophilic organism from the Xiaochaidamu salt lake.</title>
        <authorList>
            <person name="Sugumar T."/>
            <person name="Polireddy D.R."/>
            <person name="Antony A."/>
            <person name="Madhava Y.R."/>
            <person name="Sivakumar N."/>
        </authorList>
    </citation>
    <scope>NUCLEOTIDE SEQUENCE [LARGE SCALE GENOMIC DNA]</scope>
    <source>
        <strain evidence="2 3">YIM-C55.5</strain>
    </source>
</reference>
<proteinExistence type="predicted"/>
<dbReference type="EMBL" id="APML01000033">
    <property type="protein sequence ID" value="ENH96734.1"/>
    <property type="molecule type" value="Genomic_DNA"/>
</dbReference>
<evidence type="ECO:0000256" key="1">
    <source>
        <dbReference type="SAM" id="Phobius"/>
    </source>
</evidence>
<accession>N4WBU2</accession>
<dbReference type="Pfam" id="PF06946">
    <property type="entry name" value="Phage_holin_5_1"/>
    <property type="match status" value="1"/>
</dbReference>
<dbReference type="eggNOG" id="ENOG503329G">
    <property type="taxonomic scope" value="Bacteria"/>
</dbReference>
<organism evidence="2 3">
    <name type="scientific">Gracilibacillus halophilus YIM-C55.5</name>
    <dbReference type="NCBI Taxonomy" id="1308866"/>
    <lineage>
        <taxon>Bacteria</taxon>
        <taxon>Bacillati</taxon>
        <taxon>Bacillota</taxon>
        <taxon>Bacilli</taxon>
        <taxon>Bacillales</taxon>
        <taxon>Bacillaceae</taxon>
        <taxon>Gracilibacillus</taxon>
    </lineage>
</organism>
<keyword evidence="1" id="KW-1133">Transmembrane helix</keyword>
<evidence type="ECO:0000313" key="3">
    <source>
        <dbReference type="Proteomes" id="UP000012283"/>
    </source>
</evidence>
<protein>
    <submittedName>
        <fullName evidence="2">Phage holin-like protein</fullName>
    </submittedName>
</protein>
<dbReference type="STRING" id="1308866.J416_09559"/>
<keyword evidence="1" id="KW-0472">Membrane</keyword>
<name>N4WBU2_9BACI</name>
<dbReference type="PATRIC" id="fig|1308866.3.peg.1937"/>
<gene>
    <name evidence="2" type="ORF">J416_09559</name>
</gene>
<dbReference type="InterPro" id="IPR009708">
    <property type="entry name" value="Phage_A118_holin/antiholin"/>
</dbReference>